<reference evidence="2 3" key="1">
    <citation type="submission" date="2018-10" db="EMBL/GenBank/DDBJ databases">
        <title>Genomic Encyclopedia of Type Strains, Phase IV (KMG-IV): sequencing the most valuable type-strain genomes for metagenomic binning, comparative biology and taxonomic classification.</title>
        <authorList>
            <person name="Goeker M."/>
        </authorList>
    </citation>
    <scope>NUCLEOTIDE SEQUENCE [LARGE SCALE GENOMIC DNA]</scope>
    <source>
        <strain evidence="2 3">DSM 15521</strain>
    </source>
</reference>
<dbReference type="Pfam" id="PF23961">
    <property type="entry name" value="Phage_tail_terminator_9"/>
    <property type="match status" value="1"/>
</dbReference>
<evidence type="ECO:0000259" key="1">
    <source>
        <dbReference type="Pfam" id="PF23961"/>
    </source>
</evidence>
<proteinExistence type="predicted"/>
<dbReference type="RefSeq" id="WP_121171901.1">
    <property type="nucleotide sequence ID" value="NZ_RBIE01000006.1"/>
</dbReference>
<evidence type="ECO:0000313" key="3">
    <source>
        <dbReference type="Proteomes" id="UP000280881"/>
    </source>
</evidence>
<dbReference type="OrthoDB" id="5689442at2"/>
<organism evidence="2 3">
    <name type="scientific">Thermovibrio guaymasensis</name>
    <dbReference type="NCBI Taxonomy" id="240167"/>
    <lineage>
        <taxon>Bacteria</taxon>
        <taxon>Pseudomonadati</taxon>
        <taxon>Aquificota</taxon>
        <taxon>Aquificia</taxon>
        <taxon>Desulfurobacteriales</taxon>
        <taxon>Desulfurobacteriaceae</taxon>
        <taxon>Thermovibrio</taxon>
    </lineage>
</organism>
<dbReference type="NCBIfam" id="NF047498">
    <property type="entry name" value="LIC_12616_fam"/>
    <property type="match status" value="1"/>
</dbReference>
<dbReference type="EMBL" id="RBIE01000006">
    <property type="protein sequence ID" value="RKQ59861.1"/>
    <property type="molecule type" value="Genomic_DNA"/>
</dbReference>
<dbReference type="AlphaFoldDB" id="A0A420W5G8"/>
<protein>
    <recommendedName>
        <fullName evidence="1">Phage neck terminator protein gp12-like domain-containing protein</fullName>
    </recommendedName>
</protein>
<feature type="domain" description="Phage neck terminator protein gp12-like" evidence="1">
    <location>
        <begin position="6"/>
        <end position="152"/>
    </location>
</feature>
<keyword evidence="3" id="KW-1185">Reference proteome</keyword>
<dbReference type="Proteomes" id="UP000280881">
    <property type="component" value="Unassembled WGS sequence"/>
</dbReference>
<sequence>MSILTDLYTDMRQYLLETFNLPANDTTVIRGYNSLNPIPKNAIIMTFMQGPPLDQKSVDYSGNKQIIFNSMKGTMQLDFYGDNSMDRAQEILTLWNSPYTTDTLINCVPLGNPSRIRDLSFVNEAGMYELRFMIEADLQYNTKYEKTVNILEGVSQIDLESINAV</sequence>
<gene>
    <name evidence="2" type="ORF">C7457_1646</name>
</gene>
<dbReference type="InterPro" id="IPR057087">
    <property type="entry name" value="Gp12-like"/>
</dbReference>
<accession>A0A420W5G8</accession>
<evidence type="ECO:0000313" key="2">
    <source>
        <dbReference type="EMBL" id="RKQ59861.1"/>
    </source>
</evidence>
<name>A0A420W5G8_9BACT</name>
<comment type="caution">
    <text evidence="2">The sequence shown here is derived from an EMBL/GenBank/DDBJ whole genome shotgun (WGS) entry which is preliminary data.</text>
</comment>